<dbReference type="EMBL" id="AP024849">
    <property type="protein sequence ID" value="BCZ46952.1"/>
    <property type="molecule type" value="Genomic_DNA"/>
</dbReference>
<sequence length="60" mass="7284">MSKRMEIKLNMKFNKGIVECAKSPDLCTGCKEECEKMELYYYQFNDRDIKECFKNNERKM</sequence>
<accession>A0ABM7TCX1</accession>
<protein>
    <submittedName>
        <fullName evidence="1">Uncharacterized protein</fullName>
    </submittedName>
</protein>
<evidence type="ECO:0000313" key="2">
    <source>
        <dbReference type="Proteomes" id="UP000824633"/>
    </source>
</evidence>
<organism evidence="1 2">
    <name type="scientific">Clostridium gelidum</name>
    <dbReference type="NCBI Taxonomy" id="704125"/>
    <lineage>
        <taxon>Bacteria</taxon>
        <taxon>Bacillati</taxon>
        <taxon>Bacillota</taxon>
        <taxon>Clostridia</taxon>
        <taxon>Eubacteriales</taxon>
        <taxon>Clostridiaceae</taxon>
        <taxon>Clostridium</taxon>
    </lineage>
</organism>
<proteinExistence type="predicted"/>
<evidence type="ECO:0000313" key="1">
    <source>
        <dbReference type="EMBL" id="BCZ46952.1"/>
    </source>
</evidence>
<dbReference type="RefSeq" id="WP_224033347.1">
    <property type="nucleotide sequence ID" value="NZ_AP024849.1"/>
</dbReference>
<gene>
    <name evidence="1" type="ORF">psyc5s11_30190</name>
</gene>
<reference evidence="2" key="1">
    <citation type="submission" date="2021-07" db="EMBL/GenBank/DDBJ databases">
        <title>Complete genome sequencing of a Clostridium isolate.</title>
        <authorList>
            <person name="Ueki A."/>
            <person name="Tonouchi A."/>
        </authorList>
    </citation>
    <scope>NUCLEOTIDE SEQUENCE [LARGE SCALE GENOMIC DNA]</scope>
    <source>
        <strain evidence="2">C5S11</strain>
    </source>
</reference>
<dbReference type="Proteomes" id="UP000824633">
    <property type="component" value="Chromosome"/>
</dbReference>
<name>A0ABM7TCX1_9CLOT</name>
<keyword evidence="2" id="KW-1185">Reference proteome</keyword>